<accession>A0AA45WVT1</accession>
<feature type="compositionally biased region" description="Basic and acidic residues" evidence="2">
    <location>
        <begin position="653"/>
        <end position="676"/>
    </location>
</feature>
<dbReference type="Gene3D" id="1.50.10.10">
    <property type="match status" value="1"/>
</dbReference>
<evidence type="ECO:0000313" key="4">
    <source>
        <dbReference type="EMBL" id="SMP54785.1"/>
    </source>
</evidence>
<dbReference type="InterPro" id="IPR025410">
    <property type="entry name" value="Lant_dehyd"/>
</dbReference>
<dbReference type="CDD" id="cd04792">
    <property type="entry name" value="LanM-like"/>
    <property type="match status" value="1"/>
</dbReference>
<evidence type="ECO:0000259" key="3">
    <source>
        <dbReference type="Pfam" id="PF13575"/>
    </source>
</evidence>
<feature type="domain" description="Lantibiotic biosynthesis protein dehydration" evidence="3">
    <location>
        <begin position="449"/>
        <end position="578"/>
    </location>
</feature>
<dbReference type="PRINTS" id="PR01950">
    <property type="entry name" value="LANCSUPER"/>
</dbReference>
<dbReference type="InterPro" id="IPR007822">
    <property type="entry name" value="LANC-like"/>
</dbReference>
<reference evidence="4" key="1">
    <citation type="submission" date="2017-05" db="EMBL/GenBank/DDBJ databases">
        <authorList>
            <person name="Varghese N."/>
            <person name="Submissions S."/>
        </authorList>
    </citation>
    <scope>NUCLEOTIDE SEQUENCE</scope>
    <source>
        <strain evidence="4">Su22</strain>
    </source>
</reference>
<dbReference type="GO" id="GO:0005975">
    <property type="term" value="P:carbohydrate metabolic process"/>
    <property type="evidence" value="ECO:0007669"/>
    <property type="project" value="InterPro"/>
</dbReference>
<dbReference type="InterPro" id="IPR012341">
    <property type="entry name" value="6hp_glycosidase-like_sf"/>
</dbReference>
<dbReference type="SUPFAM" id="SSF158745">
    <property type="entry name" value="LanC-like"/>
    <property type="match status" value="1"/>
</dbReference>
<dbReference type="Pfam" id="PF05147">
    <property type="entry name" value="LANC_like"/>
    <property type="match status" value="1"/>
</dbReference>
<dbReference type="EMBL" id="FXUF01000005">
    <property type="protein sequence ID" value="SMP54785.1"/>
    <property type="molecule type" value="Genomic_DNA"/>
</dbReference>
<dbReference type="AlphaFoldDB" id="A0AA45WVT1"/>
<dbReference type="Pfam" id="PF13575">
    <property type="entry name" value="DUF4135"/>
    <property type="match status" value="2"/>
</dbReference>
<sequence>MTTQELKKIVGRALLMSERTSRLDASTHITFEDLNREEQERYHRWVRHAGGNGGRRSFLMRLAAEGLREEQAYSLCAAVRQENSSEALPEWAVVLQAVFSCLPLDCNHRTEEHQMMSDFSCLLKPFRVYGERQLKHVWAVNKQGSSLVTRSVQDAFFKGLEKRLEVRMSQSYEAFLNQKMALENPLQFIMGARPSAEAATRSRQAWCAGMLAGDWIVFLHKYPVLARHLSEATMNWLQHVTALMTHLQEDLEKLETAFGIGRSLNRVTDVQMDVSDPHNGGRTVAILTFDTGIKVVYKPRSASIDQAWQQLIQWMESAGLPCFPVPRVIDGGDHSWVDFVEPLPVSSAEEAVLYYERAGVLLCLTYVLGGGDFHMDNIIAQGAHPVLVDVETLLMHRFKPFDADEDAVSSEQTANHWLIESVLHTGLLPVWVTDHQGQATDISGLTGGFPESANIPVLKDRGLKAADYQKHILEGYRRGYTFILHHRELLLGPASPLNRCRGIFLRALIRDTRVYDSLLQRARHPRYLKDGMAYSIELERLAAAYFLQDAPNQLQWLWNCFVSERSALEQGDIPIFYSKTNELSLRSVETMLHPTFFMETALDHCRTTIQNMSEEDLKMQLHYIQTALSMQQHDLKAHAAVVRLTAGAEDAVSDNRKEGREGRQRSQAPEKGKAGEHSNVLLREALDISRQIMGWRLEPEKDIYTWITLQMEATSHRMVLGPINHSFYDGTIGLGVFLAALSRITASESLKKQALAVIHPFRQQLYHPYNPLPVHRLTLGLGTGIGGFIRGLMAMGSYLREEALHHEALTIIEKVREEQIANDRQIDVLGGTAGLALALADLPATLHSDKTLSLMARCGQYLMDKRSTAKTGHQVWDNGLGEVPLTGMAHGAAGIAHALLQLYRVMGEKDWRAAALEAVAYENQFFDLKRSNWQDLRHGQHYRRERDGKAFMGGWCSGAPGIGLARLSGLNEAGGEAPVFHRDIEKVIRFVDENQGSHGDTLCCGNGAIIDFLVEASQVLQRSDLLEMARKKAFQMMALKEKQGEYRYTGSEGGVVFNPSFFHGLGGVGYTLLRCAVPDEIKTMMK</sequence>
<comment type="caution">
    <text evidence="4">The sequence shown here is derived from an EMBL/GenBank/DDBJ whole genome shotgun (WGS) entry which is preliminary data.</text>
</comment>
<gene>
    <name evidence="4" type="ORF">SAMN06296020_105164</name>
</gene>
<dbReference type="GO" id="GO:0031179">
    <property type="term" value="P:peptide modification"/>
    <property type="evidence" value="ECO:0007669"/>
    <property type="project" value="InterPro"/>
</dbReference>
<keyword evidence="1" id="KW-0479">Metal-binding</keyword>
<evidence type="ECO:0000256" key="2">
    <source>
        <dbReference type="SAM" id="MobiDB-lite"/>
    </source>
</evidence>
<evidence type="ECO:0000256" key="1">
    <source>
        <dbReference type="PIRSR" id="PIRSR607822-1"/>
    </source>
</evidence>
<dbReference type="NCBIfam" id="TIGR03897">
    <property type="entry name" value="lanti_2_LanM"/>
    <property type="match status" value="1"/>
</dbReference>
<feature type="binding site" evidence="1">
    <location>
        <position position="1003"/>
    </location>
    <ligand>
        <name>Zn(2+)</name>
        <dbReference type="ChEBI" id="CHEBI:29105"/>
    </ligand>
</feature>
<keyword evidence="1" id="KW-0862">Zinc</keyword>
<keyword evidence="5" id="KW-1185">Reference proteome</keyword>
<dbReference type="InterPro" id="IPR017146">
    <property type="entry name" value="Lanti_2_LanM"/>
</dbReference>
<evidence type="ECO:0000313" key="5">
    <source>
        <dbReference type="Proteomes" id="UP001158066"/>
    </source>
</evidence>
<organism evidence="4 5">
    <name type="scientific">Anoxynatronum buryatiense</name>
    <dbReference type="NCBI Taxonomy" id="489973"/>
    <lineage>
        <taxon>Bacteria</taxon>
        <taxon>Bacillati</taxon>
        <taxon>Bacillota</taxon>
        <taxon>Clostridia</taxon>
        <taxon>Eubacteriales</taxon>
        <taxon>Clostridiaceae</taxon>
        <taxon>Anoxynatronum</taxon>
    </lineage>
</organism>
<dbReference type="SMART" id="SM01260">
    <property type="entry name" value="LANC_like"/>
    <property type="match status" value="1"/>
</dbReference>
<name>A0AA45WVT1_9CLOT</name>
<dbReference type="GO" id="GO:0046872">
    <property type="term" value="F:metal ion binding"/>
    <property type="evidence" value="ECO:0007669"/>
    <property type="project" value="UniProtKB-KW"/>
</dbReference>
<feature type="region of interest" description="Disordered" evidence="2">
    <location>
        <begin position="651"/>
        <end position="676"/>
    </location>
</feature>
<feature type="binding site" evidence="1">
    <location>
        <position position="956"/>
    </location>
    <ligand>
        <name>Zn(2+)</name>
        <dbReference type="ChEBI" id="CHEBI:29105"/>
    </ligand>
</feature>
<proteinExistence type="predicted"/>
<protein>
    <submittedName>
        <fullName evidence="4">Type 2 lantibiotic biosynthesis protein LanM</fullName>
    </submittedName>
</protein>
<dbReference type="Proteomes" id="UP001158066">
    <property type="component" value="Unassembled WGS sequence"/>
</dbReference>
<feature type="domain" description="Lantibiotic biosynthesis protein dehydration" evidence="3">
    <location>
        <begin position="222"/>
        <end position="448"/>
    </location>
</feature>